<evidence type="ECO:0000256" key="1">
    <source>
        <dbReference type="ARBA" id="ARBA00000312"/>
    </source>
</evidence>
<comment type="catalytic activity">
    <reaction evidence="1">
        <text>adenosylcob(III)inamide + ATP = adenosylcob(III)inamide phosphate + ADP + H(+)</text>
        <dbReference type="Rhea" id="RHEA:15769"/>
        <dbReference type="ChEBI" id="CHEBI:2480"/>
        <dbReference type="ChEBI" id="CHEBI:15378"/>
        <dbReference type="ChEBI" id="CHEBI:30616"/>
        <dbReference type="ChEBI" id="CHEBI:58502"/>
        <dbReference type="ChEBI" id="CHEBI:456216"/>
        <dbReference type="EC" id="2.7.1.156"/>
    </reaction>
</comment>
<comment type="catalytic activity">
    <reaction evidence="2">
        <text>adenosylcob(III)inamide phosphate + GTP + H(+) = adenosylcob(III)inamide-GDP + diphosphate</text>
        <dbReference type="Rhea" id="RHEA:22712"/>
        <dbReference type="ChEBI" id="CHEBI:15378"/>
        <dbReference type="ChEBI" id="CHEBI:33019"/>
        <dbReference type="ChEBI" id="CHEBI:37565"/>
        <dbReference type="ChEBI" id="CHEBI:58502"/>
        <dbReference type="ChEBI" id="CHEBI:60487"/>
        <dbReference type="EC" id="2.7.7.62"/>
    </reaction>
</comment>
<evidence type="ECO:0000256" key="11">
    <source>
        <dbReference type="ARBA" id="ARBA00022679"/>
    </source>
</evidence>
<dbReference type="GO" id="GO:0005524">
    <property type="term" value="F:ATP binding"/>
    <property type="evidence" value="ECO:0007669"/>
    <property type="project" value="UniProtKB-KW"/>
</dbReference>
<comment type="pathway">
    <text evidence="6">Cofactor biosynthesis; adenosylcobalamin biosynthesis; adenosylcobalamin from cob(II)yrinate a,c-diamide: step 5/7.</text>
</comment>
<dbReference type="EMBL" id="BLVO01000005">
    <property type="protein sequence ID" value="GFM32275.1"/>
    <property type="molecule type" value="Genomic_DNA"/>
</dbReference>
<organism evidence="20 21">
    <name type="scientific">Desulfovibrio subterraneus</name>
    <dbReference type="NCBI Taxonomy" id="2718620"/>
    <lineage>
        <taxon>Bacteria</taxon>
        <taxon>Pseudomonadati</taxon>
        <taxon>Thermodesulfobacteriota</taxon>
        <taxon>Desulfovibrionia</taxon>
        <taxon>Desulfovibrionales</taxon>
        <taxon>Desulfovibrionaceae</taxon>
        <taxon>Desulfovibrio</taxon>
    </lineage>
</organism>
<comment type="function">
    <text evidence="4">Catalyzes ATP-dependent phosphorylation of adenosylcobinamide and addition of GMP to adenosylcobinamide phosphate.</text>
</comment>
<feature type="binding site" evidence="19">
    <location>
        <position position="82"/>
    </location>
    <ligand>
        <name>GTP</name>
        <dbReference type="ChEBI" id="CHEBI:37565"/>
    </ligand>
</feature>
<dbReference type="PANTHER" id="PTHR34848">
    <property type="match status" value="1"/>
</dbReference>
<sequence>MIRLILGGDKSGKSAYGLQVFEEGAGPRLLLATGQAQDFAFRRQILDHRTARKPEIQVRETGADMVPALQEAASRYRSILVDSLDFWLFACGSDRAAAKGHAGHVQSLLACLKLMPLETDVTFVSCEAGLGAIPASAEVRRFVRELGALNQAVAAASDEVCLMVAGLPLYLKRS</sequence>
<dbReference type="SUPFAM" id="SSF52540">
    <property type="entry name" value="P-loop containing nucleoside triphosphate hydrolases"/>
    <property type="match status" value="1"/>
</dbReference>
<evidence type="ECO:0000256" key="4">
    <source>
        <dbReference type="ARBA" id="ARBA00003889"/>
    </source>
</evidence>
<evidence type="ECO:0000313" key="21">
    <source>
        <dbReference type="Proteomes" id="UP000503840"/>
    </source>
</evidence>
<dbReference type="UniPathway" id="UPA00148">
    <property type="reaction ID" value="UER00236"/>
</dbReference>
<keyword evidence="13 20" id="KW-0418">Kinase</keyword>
<dbReference type="Pfam" id="PF02283">
    <property type="entry name" value="CobU"/>
    <property type="match status" value="1"/>
</dbReference>
<evidence type="ECO:0000256" key="10">
    <source>
        <dbReference type="ARBA" id="ARBA00022573"/>
    </source>
</evidence>
<evidence type="ECO:0000256" key="15">
    <source>
        <dbReference type="ARBA" id="ARBA00023134"/>
    </source>
</evidence>
<accession>A0A7J0BGP4</accession>
<dbReference type="PANTHER" id="PTHR34848:SF1">
    <property type="entry name" value="BIFUNCTIONAL ADENOSYLCOBALAMIN BIOSYNTHESIS PROTEIN COBU"/>
    <property type="match status" value="1"/>
</dbReference>
<keyword evidence="14" id="KW-0067">ATP-binding</keyword>
<dbReference type="InterPro" id="IPR027417">
    <property type="entry name" value="P-loop_NTPase"/>
</dbReference>
<evidence type="ECO:0000256" key="19">
    <source>
        <dbReference type="PIRSR" id="PIRSR006135-2"/>
    </source>
</evidence>
<evidence type="ECO:0000256" key="13">
    <source>
        <dbReference type="ARBA" id="ARBA00022777"/>
    </source>
</evidence>
<evidence type="ECO:0000256" key="2">
    <source>
        <dbReference type="ARBA" id="ARBA00000711"/>
    </source>
</evidence>
<evidence type="ECO:0000256" key="17">
    <source>
        <dbReference type="ARBA" id="ARBA00030571"/>
    </source>
</evidence>
<dbReference type="Proteomes" id="UP000503840">
    <property type="component" value="Unassembled WGS sequence"/>
</dbReference>
<feature type="binding site" evidence="19">
    <location>
        <position position="60"/>
    </location>
    <ligand>
        <name>GTP</name>
        <dbReference type="ChEBI" id="CHEBI:37565"/>
    </ligand>
</feature>
<keyword evidence="21" id="KW-1185">Reference proteome</keyword>
<proteinExistence type="inferred from homology"/>
<evidence type="ECO:0000256" key="16">
    <source>
        <dbReference type="ARBA" id="ARBA00029570"/>
    </source>
</evidence>
<keyword evidence="12 19" id="KW-0547">Nucleotide-binding</keyword>
<dbReference type="GO" id="GO:0008820">
    <property type="term" value="F:cobinamide phosphate guanylyltransferase activity"/>
    <property type="evidence" value="ECO:0007669"/>
    <property type="project" value="UniProtKB-EC"/>
</dbReference>
<name>A0A7J0BGP4_9BACT</name>
<comment type="catalytic activity">
    <reaction evidence="3">
        <text>adenosylcob(III)inamide + GTP = adenosylcob(III)inamide phosphate + GDP + H(+)</text>
        <dbReference type="Rhea" id="RHEA:15765"/>
        <dbReference type="ChEBI" id="CHEBI:2480"/>
        <dbReference type="ChEBI" id="CHEBI:15378"/>
        <dbReference type="ChEBI" id="CHEBI:37565"/>
        <dbReference type="ChEBI" id="CHEBI:58189"/>
        <dbReference type="ChEBI" id="CHEBI:58502"/>
        <dbReference type="EC" id="2.7.1.156"/>
    </reaction>
</comment>
<comment type="pathway">
    <text evidence="5">Cofactor biosynthesis; adenosylcobalamin biosynthesis; adenosylcobalamin from cob(II)yrinate a,c-diamide: step 6/7.</text>
</comment>
<dbReference type="PIRSF" id="PIRSF006135">
    <property type="entry name" value="CobU"/>
    <property type="match status" value="1"/>
</dbReference>
<dbReference type="RefSeq" id="WP_174403990.1">
    <property type="nucleotide sequence ID" value="NZ_BLVO01000005.1"/>
</dbReference>
<evidence type="ECO:0000256" key="9">
    <source>
        <dbReference type="ARBA" id="ARBA00012523"/>
    </source>
</evidence>
<keyword evidence="15 19" id="KW-0342">GTP-binding</keyword>
<gene>
    <name evidence="20" type="ORF">DSM101010T_06400</name>
</gene>
<dbReference type="InterPro" id="IPR003203">
    <property type="entry name" value="CobU/CobP"/>
</dbReference>
<dbReference type="AlphaFoldDB" id="A0A7J0BGP4"/>
<feature type="binding site" evidence="19">
    <location>
        <begin position="7"/>
        <end position="14"/>
    </location>
    <ligand>
        <name>GTP</name>
        <dbReference type="ChEBI" id="CHEBI:37565"/>
    </ligand>
</feature>
<protein>
    <recommendedName>
        <fullName evidence="16">Adenosylcobinamide kinase</fullName>
        <ecNumber evidence="8">2.7.1.156</ecNumber>
        <ecNumber evidence="9">2.7.7.62</ecNumber>
    </recommendedName>
    <alternativeName>
        <fullName evidence="17">Adenosylcobinamide-phosphate guanylyltransferase</fullName>
    </alternativeName>
</protein>
<evidence type="ECO:0000256" key="18">
    <source>
        <dbReference type="PIRSR" id="PIRSR006135-1"/>
    </source>
</evidence>
<dbReference type="Gene3D" id="3.40.50.300">
    <property type="entry name" value="P-loop containing nucleotide triphosphate hydrolases"/>
    <property type="match status" value="1"/>
</dbReference>
<feature type="active site" description="GMP-histidine intermediate" evidence="18">
    <location>
        <position position="48"/>
    </location>
</feature>
<comment type="similarity">
    <text evidence="7">Belongs to the CobU/CobP family.</text>
</comment>
<dbReference type="GO" id="GO:0043752">
    <property type="term" value="F:adenosylcobinamide kinase activity"/>
    <property type="evidence" value="ECO:0007669"/>
    <property type="project" value="UniProtKB-EC"/>
</dbReference>
<reference evidence="20 21" key="1">
    <citation type="submission" date="2020-05" db="EMBL/GenBank/DDBJ databases">
        <title>Draft genome sequence of Desulfovibrio sp. strain HN2T.</title>
        <authorList>
            <person name="Ueno A."/>
            <person name="Tamazawa S."/>
            <person name="Tamamura S."/>
            <person name="Murakami T."/>
            <person name="Kiyama T."/>
            <person name="Inomata H."/>
            <person name="Amano Y."/>
            <person name="Miyakawa K."/>
            <person name="Tamaki H."/>
            <person name="Naganuma T."/>
            <person name="Kaneko K."/>
        </authorList>
    </citation>
    <scope>NUCLEOTIDE SEQUENCE [LARGE SCALE GENOMIC DNA]</scope>
    <source>
        <strain evidence="20 21">HN2</strain>
    </source>
</reference>
<comment type="caution">
    <text evidence="20">The sequence shown here is derived from an EMBL/GenBank/DDBJ whole genome shotgun (WGS) entry which is preliminary data.</text>
</comment>
<evidence type="ECO:0000256" key="8">
    <source>
        <dbReference type="ARBA" id="ARBA00012016"/>
    </source>
</evidence>
<evidence type="ECO:0000256" key="7">
    <source>
        <dbReference type="ARBA" id="ARBA00007490"/>
    </source>
</evidence>
<evidence type="ECO:0000256" key="12">
    <source>
        <dbReference type="ARBA" id="ARBA00022741"/>
    </source>
</evidence>
<dbReference type="GO" id="GO:0009236">
    <property type="term" value="P:cobalamin biosynthetic process"/>
    <property type="evidence" value="ECO:0007669"/>
    <property type="project" value="UniProtKB-UniPathway"/>
</dbReference>
<evidence type="ECO:0000256" key="6">
    <source>
        <dbReference type="ARBA" id="ARBA00005159"/>
    </source>
</evidence>
<evidence type="ECO:0000256" key="3">
    <source>
        <dbReference type="ARBA" id="ARBA00001522"/>
    </source>
</evidence>
<evidence type="ECO:0000256" key="14">
    <source>
        <dbReference type="ARBA" id="ARBA00022840"/>
    </source>
</evidence>
<keyword evidence="10" id="KW-0169">Cobalamin biosynthesis</keyword>
<evidence type="ECO:0000313" key="20">
    <source>
        <dbReference type="EMBL" id="GFM32275.1"/>
    </source>
</evidence>
<dbReference type="EC" id="2.7.1.156" evidence="8"/>
<feature type="binding site" evidence="19">
    <location>
        <begin position="32"/>
        <end position="34"/>
    </location>
    <ligand>
        <name>GTP</name>
        <dbReference type="ChEBI" id="CHEBI:37565"/>
    </ligand>
</feature>
<evidence type="ECO:0000256" key="5">
    <source>
        <dbReference type="ARBA" id="ARBA00004692"/>
    </source>
</evidence>
<feature type="binding site" evidence="19">
    <location>
        <begin position="49"/>
        <end position="52"/>
    </location>
    <ligand>
        <name>GTP</name>
        <dbReference type="ChEBI" id="CHEBI:37565"/>
    </ligand>
</feature>
<dbReference type="GO" id="GO:0005525">
    <property type="term" value="F:GTP binding"/>
    <property type="evidence" value="ECO:0007669"/>
    <property type="project" value="UniProtKB-KW"/>
</dbReference>
<keyword evidence="20" id="KW-0548">Nucleotidyltransferase</keyword>
<keyword evidence="11 20" id="KW-0808">Transferase</keyword>
<dbReference type="EC" id="2.7.7.62" evidence="9"/>